<dbReference type="EMBL" id="OUNC01000013">
    <property type="protein sequence ID" value="SPP28426.1"/>
    <property type="molecule type" value="Genomic_DNA"/>
</dbReference>
<keyword evidence="2" id="KW-0472">Membrane</keyword>
<accession>A0A2X0QIK9</accession>
<proteinExistence type="predicted"/>
<evidence type="ECO:0000256" key="1">
    <source>
        <dbReference type="ARBA" id="ARBA00022729"/>
    </source>
</evidence>
<sequence>MAKKIVRGDDGKEYEVRVKKPFFKKWWVWVLVALLLFFVIGALSGNSDNDDTVKKNKTAKSKSEDKLDKEHKIGDKVSYKGYEITVNSIEFPKPGEYDSIDDGKKYAEVNITINNKTGETQSYNPYDFQISEDGARHDFDAFRSESKDELHSGDLDDGATVSGNMLAEVKEGSKLQLVYKASIWNDKTVRFNLE</sequence>
<dbReference type="Proteomes" id="UP000270190">
    <property type="component" value="Unassembled WGS sequence"/>
</dbReference>
<reference evidence="5" key="1">
    <citation type="submission" date="2018-04" db="EMBL/GenBank/DDBJ databases">
        <authorList>
            <person name="Illikoud N."/>
        </authorList>
    </citation>
    <scope>NUCLEOTIDE SEQUENCE [LARGE SCALE GENOMIC DNA]</scope>
</reference>
<evidence type="ECO:0000259" key="3">
    <source>
        <dbReference type="Pfam" id="PF11611"/>
    </source>
</evidence>
<evidence type="ECO:0000256" key="2">
    <source>
        <dbReference type="SAM" id="Phobius"/>
    </source>
</evidence>
<dbReference type="InterPro" id="IPR029050">
    <property type="entry name" value="Immunoprotect_excell_Ig-like"/>
</dbReference>
<keyword evidence="2" id="KW-1133">Transmembrane helix</keyword>
<keyword evidence="2" id="KW-0812">Transmembrane</keyword>
<name>A0A2X0QIK9_BROTH</name>
<protein>
    <recommendedName>
        <fullName evidence="3">DUF4352 domain-containing protein</fullName>
    </recommendedName>
</protein>
<gene>
    <name evidence="4" type="ORF">BTBSAS_200013</name>
</gene>
<evidence type="ECO:0000313" key="5">
    <source>
        <dbReference type="Proteomes" id="UP000270190"/>
    </source>
</evidence>
<dbReference type="RefSeq" id="WP_120487782.1">
    <property type="nucleotide sequence ID" value="NZ_OUNC01000013.1"/>
</dbReference>
<feature type="transmembrane region" description="Helical" evidence="2">
    <location>
        <begin position="26"/>
        <end position="45"/>
    </location>
</feature>
<feature type="domain" description="DUF4352" evidence="3">
    <location>
        <begin position="71"/>
        <end position="187"/>
    </location>
</feature>
<dbReference type="Pfam" id="PF11611">
    <property type="entry name" value="DUF4352"/>
    <property type="match status" value="1"/>
</dbReference>
<organism evidence="4 5">
    <name type="scientific">Brochothrix thermosphacta</name>
    <name type="common">Microbacterium thermosphactum</name>
    <dbReference type="NCBI Taxonomy" id="2756"/>
    <lineage>
        <taxon>Bacteria</taxon>
        <taxon>Bacillati</taxon>
        <taxon>Bacillota</taxon>
        <taxon>Bacilli</taxon>
        <taxon>Bacillales</taxon>
        <taxon>Listeriaceae</taxon>
        <taxon>Brochothrix</taxon>
    </lineage>
</organism>
<keyword evidence="1" id="KW-0732">Signal</keyword>
<dbReference type="InterPro" id="IPR029051">
    <property type="entry name" value="DUF4352"/>
</dbReference>
<dbReference type="Gene3D" id="2.60.40.1240">
    <property type="match status" value="1"/>
</dbReference>
<dbReference type="AlphaFoldDB" id="A0A2X0QIK9"/>
<evidence type="ECO:0000313" key="4">
    <source>
        <dbReference type="EMBL" id="SPP28426.1"/>
    </source>
</evidence>